<dbReference type="Gene3D" id="1.20.1440.100">
    <property type="entry name" value="SG protein - dephosphorylation function"/>
    <property type="match status" value="1"/>
</dbReference>
<dbReference type="NCBIfam" id="TIGR01488">
    <property type="entry name" value="HAD-SF-IB"/>
    <property type="match status" value="1"/>
</dbReference>
<gene>
    <name evidence="4" type="ORF">A6E14_10520</name>
</gene>
<evidence type="ECO:0000313" key="4">
    <source>
        <dbReference type="EMBL" id="OCH75782.1"/>
    </source>
</evidence>
<keyword evidence="3" id="KW-0460">Magnesium</keyword>
<keyword evidence="5" id="KW-1185">Reference proteome</keyword>
<reference evidence="5" key="1">
    <citation type="submission" date="2016-06" db="EMBL/GenBank/DDBJ databases">
        <authorList>
            <person name="Hehemann J.-H."/>
            <person name="Arevalo P."/>
            <person name="Datta M.S."/>
            <person name="Polz M.F."/>
        </authorList>
    </citation>
    <scope>NUCLEOTIDE SEQUENCE [LARGE SCALE GENOMIC DNA]</scope>
    <source>
        <strain evidence="5">9CSC122</strain>
    </source>
</reference>
<keyword evidence="2 4" id="KW-0378">Hydrolase</keyword>
<dbReference type="EMBL" id="MAJZ01000511">
    <property type="protein sequence ID" value="OCH75782.1"/>
    <property type="molecule type" value="Genomic_DNA"/>
</dbReference>
<dbReference type="InterPro" id="IPR036412">
    <property type="entry name" value="HAD-like_sf"/>
</dbReference>
<organism evidence="4 5">
    <name type="scientific">Vibrio genomosp. F10</name>
    <dbReference type="NCBI Taxonomy" id="723171"/>
    <lineage>
        <taxon>Bacteria</taxon>
        <taxon>Pseudomonadati</taxon>
        <taxon>Pseudomonadota</taxon>
        <taxon>Gammaproteobacteria</taxon>
        <taxon>Vibrionales</taxon>
        <taxon>Vibrionaceae</taxon>
        <taxon>Vibrio</taxon>
    </lineage>
</organism>
<dbReference type="CDD" id="cd02612">
    <property type="entry name" value="HAD_PGPPase"/>
    <property type="match status" value="1"/>
</dbReference>
<evidence type="ECO:0000256" key="1">
    <source>
        <dbReference type="ARBA" id="ARBA00022723"/>
    </source>
</evidence>
<evidence type="ECO:0000256" key="3">
    <source>
        <dbReference type="ARBA" id="ARBA00022842"/>
    </source>
</evidence>
<keyword evidence="1" id="KW-0479">Metal-binding</keyword>
<proteinExistence type="predicted"/>
<dbReference type="Pfam" id="PF12710">
    <property type="entry name" value="HAD"/>
    <property type="match status" value="1"/>
</dbReference>
<dbReference type="Gene3D" id="3.40.50.1000">
    <property type="entry name" value="HAD superfamily/HAD-like"/>
    <property type="match status" value="1"/>
</dbReference>
<dbReference type="PANTHER" id="PTHR43344">
    <property type="entry name" value="PHOSPHOSERINE PHOSPHATASE"/>
    <property type="match status" value="1"/>
</dbReference>
<dbReference type="InterPro" id="IPR006385">
    <property type="entry name" value="HAD_hydro_SerB1"/>
</dbReference>
<dbReference type="InterPro" id="IPR023214">
    <property type="entry name" value="HAD_sf"/>
</dbReference>
<accession>A0A1B9QYR7</accession>
<dbReference type="NCBIfam" id="TIGR01490">
    <property type="entry name" value="HAD-SF-IB-hyp1"/>
    <property type="match status" value="1"/>
</dbReference>
<dbReference type="GO" id="GO:0046872">
    <property type="term" value="F:metal ion binding"/>
    <property type="evidence" value="ECO:0007669"/>
    <property type="project" value="UniProtKB-KW"/>
</dbReference>
<comment type="caution">
    <text evidence="4">The sequence shown here is derived from an EMBL/GenBank/DDBJ whole genome shotgun (WGS) entry which is preliminary data.</text>
</comment>
<dbReference type="SUPFAM" id="SSF56784">
    <property type="entry name" value="HAD-like"/>
    <property type="match status" value="1"/>
</dbReference>
<name>A0A1B9QYR7_9VIBR</name>
<sequence length="211" mass="24116">MDETLFSADCSMLWNAFLVEQGIVSSDDFIKEDQRLMALYSAGELDMEDYLAFAMSPLLDMDKSEVNELVEKCVTEQVMPRFYPQAKALIEQLNNKGTKTIVISATVNFIVKAVAKRICVNTAMGIDLVVKGQCYTREIEGIPTYRQGKVERLNQWLLEQETSYDDIHFYTDSINDLPLCERADRVYLVNPCPQLLAHAGRPNWQTLNWTL</sequence>
<dbReference type="AlphaFoldDB" id="A0A1B9QYR7"/>
<protein>
    <submittedName>
        <fullName evidence="4">HAD family hydrolase</fullName>
    </submittedName>
</protein>
<dbReference type="InterPro" id="IPR050582">
    <property type="entry name" value="HAD-like_SerB"/>
</dbReference>
<evidence type="ECO:0000256" key="2">
    <source>
        <dbReference type="ARBA" id="ARBA00022801"/>
    </source>
</evidence>
<dbReference type="Proteomes" id="UP000093173">
    <property type="component" value="Unassembled WGS sequence"/>
</dbReference>
<dbReference type="GO" id="GO:0016787">
    <property type="term" value="F:hydrolase activity"/>
    <property type="evidence" value="ECO:0007669"/>
    <property type="project" value="UniProtKB-KW"/>
</dbReference>
<dbReference type="PANTHER" id="PTHR43344:SF13">
    <property type="entry name" value="PHOSPHATASE RV3661-RELATED"/>
    <property type="match status" value="1"/>
</dbReference>
<evidence type="ECO:0000313" key="5">
    <source>
        <dbReference type="Proteomes" id="UP000093173"/>
    </source>
</evidence>